<dbReference type="PROSITE" id="PS50405">
    <property type="entry name" value="GST_CTER"/>
    <property type="match status" value="1"/>
</dbReference>
<gene>
    <name evidence="8" type="ORF">TRIVIDRAFT_193288</name>
</gene>
<dbReference type="SFLD" id="SFLDG00358">
    <property type="entry name" value="Main_(cytGST)"/>
    <property type="match status" value="1"/>
</dbReference>
<dbReference type="PANTHER" id="PTHR43900:SF3">
    <property type="entry name" value="GLUTATHIONE S-TRANSFERASE RHO"/>
    <property type="match status" value="1"/>
</dbReference>
<evidence type="ECO:0000256" key="4">
    <source>
        <dbReference type="ARBA" id="ARBA00047960"/>
    </source>
</evidence>
<proteinExistence type="inferred from homology"/>
<keyword evidence="9" id="KW-1185">Reference proteome</keyword>
<dbReference type="STRING" id="413071.G9N0M2"/>
<dbReference type="GeneID" id="25789740"/>
<accession>G9N0M2</accession>
<dbReference type="AlphaFoldDB" id="G9N0M2"/>
<dbReference type="PROSITE" id="PS50404">
    <property type="entry name" value="GST_NTER"/>
    <property type="match status" value="1"/>
</dbReference>
<dbReference type="Pfam" id="PF02798">
    <property type="entry name" value="GST_N"/>
    <property type="match status" value="1"/>
</dbReference>
<feature type="domain" description="GST C-terminal" evidence="7">
    <location>
        <begin position="92"/>
        <end position="215"/>
    </location>
</feature>
<dbReference type="GO" id="GO:0005737">
    <property type="term" value="C:cytoplasm"/>
    <property type="evidence" value="ECO:0007669"/>
    <property type="project" value="TreeGrafter"/>
</dbReference>
<dbReference type="PANTHER" id="PTHR43900">
    <property type="entry name" value="GLUTATHIONE S-TRANSFERASE RHO"/>
    <property type="match status" value="1"/>
</dbReference>
<dbReference type="OMA" id="AAYHNTV"/>
<dbReference type="EC" id="2.5.1.18" evidence="2"/>
<evidence type="ECO:0000256" key="3">
    <source>
        <dbReference type="ARBA" id="ARBA00022679"/>
    </source>
</evidence>
<dbReference type="InterPro" id="IPR004045">
    <property type="entry name" value="Glutathione_S-Trfase_N"/>
</dbReference>
<dbReference type="Gene3D" id="3.40.30.10">
    <property type="entry name" value="Glutaredoxin"/>
    <property type="match status" value="1"/>
</dbReference>
<dbReference type="InterPro" id="IPR040079">
    <property type="entry name" value="Glutathione_S-Trfase"/>
</dbReference>
<dbReference type="InterPro" id="IPR004046">
    <property type="entry name" value="GST_C"/>
</dbReference>
<evidence type="ECO:0000256" key="5">
    <source>
        <dbReference type="RuleBase" id="RU003494"/>
    </source>
</evidence>
<feature type="domain" description="GST N-terminal" evidence="6">
    <location>
        <begin position="1"/>
        <end position="83"/>
    </location>
</feature>
<evidence type="ECO:0000313" key="8">
    <source>
        <dbReference type="EMBL" id="EHK19904.1"/>
    </source>
</evidence>
<dbReference type="InterPro" id="IPR036249">
    <property type="entry name" value="Thioredoxin-like_sf"/>
</dbReference>
<dbReference type="GO" id="GO:0043295">
    <property type="term" value="F:glutathione binding"/>
    <property type="evidence" value="ECO:0007669"/>
    <property type="project" value="TreeGrafter"/>
</dbReference>
<dbReference type="InterPro" id="IPR036282">
    <property type="entry name" value="Glutathione-S-Trfase_C_sf"/>
</dbReference>
<dbReference type="Proteomes" id="UP000007115">
    <property type="component" value="Unassembled WGS sequence"/>
</dbReference>
<dbReference type="FunCoup" id="G9N0M2">
    <property type="interactions" value="550"/>
</dbReference>
<dbReference type="SUPFAM" id="SSF52833">
    <property type="entry name" value="Thioredoxin-like"/>
    <property type="match status" value="1"/>
</dbReference>
<name>G9N0M2_HYPVG</name>
<dbReference type="FunFam" id="3.40.30.10:FF:000016">
    <property type="entry name" value="Glutathione S-transferase F2"/>
    <property type="match status" value="1"/>
</dbReference>
<dbReference type="eggNOG" id="KOG0867">
    <property type="taxonomic scope" value="Eukaryota"/>
</dbReference>
<dbReference type="GO" id="GO:0004364">
    <property type="term" value="F:glutathione transferase activity"/>
    <property type="evidence" value="ECO:0007669"/>
    <property type="project" value="UniProtKB-EC"/>
</dbReference>
<dbReference type="Pfam" id="PF00043">
    <property type="entry name" value="GST_C"/>
    <property type="match status" value="1"/>
</dbReference>
<dbReference type="VEuPathDB" id="FungiDB:TRIVIDRAFT_193288"/>
<evidence type="ECO:0000259" key="6">
    <source>
        <dbReference type="PROSITE" id="PS50404"/>
    </source>
</evidence>
<organism evidence="8 9">
    <name type="scientific">Hypocrea virens (strain Gv29-8 / FGSC 10586)</name>
    <name type="common">Gliocladium virens</name>
    <name type="synonym">Trichoderma virens</name>
    <dbReference type="NCBI Taxonomy" id="413071"/>
    <lineage>
        <taxon>Eukaryota</taxon>
        <taxon>Fungi</taxon>
        <taxon>Dikarya</taxon>
        <taxon>Ascomycota</taxon>
        <taxon>Pezizomycotina</taxon>
        <taxon>Sordariomycetes</taxon>
        <taxon>Hypocreomycetidae</taxon>
        <taxon>Hypocreales</taxon>
        <taxon>Hypocreaceae</taxon>
        <taxon>Trichoderma</taxon>
    </lineage>
</organism>
<comment type="catalytic activity">
    <reaction evidence="4">
        <text>RX + glutathione = an S-substituted glutathione + a halide anion + H(+)</text>
        <dbReference type="Rhea" id="RHEA:16437"/>
        <dbReference type="ChEBI" id="CHEBI:15378"/>
        <dbReference type="ChEBI" id="CHEBI:16042"/>
        <dbReference type="ChEBI" id="CHEBI:17792"/>
        <dbReference type="ChEBI" id="CHEBI:57925"/>
        <dbReference type="ChEBI" id="CHEBI:90779"/>
        <dbReference type="EC" id="2.5.1.18"/>
    </reaction>
</comment>
<dbReference type="RefSeq" id="XP_013954099.1">
    <property type="nucleotide sequence ID" value="XM_014098624.1"/>
</dbReference>
<dbReference type="InterPro" id="IPR010987">
    <property type="entry name" value="Glutathione-S-Trfase_C-like"/>
</dbReference>
<evidence type="ECO:0000256" key="2">
    <source>
        <dbReference type="ARBA" id="ARBA00012452"/>
    </source>
</evidence>
<evidence type="ECO:0000259" key="7">
    <source>
        <dbReference type="PROSITE" id="PS50405"/>
    </source>
</evidence>
<dbReference type="OrthoDB" id="249703at2759"/>
<dbReference type="GO" id="GO:0006749">
    <property type="term" value="P:glutathione metabolic process"/>
    <property type="evidence" value="ECO:0007669"/>
    <property type="project" value="TreeGrafter"/>
</dbReference>
<dbReference type="HOGENOM" id="CLU_011226_5_1_1"/>
<comment type="caution">
    <text evidence="8">The sequence shown here is derived from an EMBL/GenBank/DDBJ whole genome shotgun (WGS) entry which is preliminary data.</text>
</comment>
<dbReference type="Gene3D" id="1.20.1050.10">
    <property type="match status" value="1"/>
</dbReference>
<dbReference type="InParanoid" id="G9N0M2"/>
<sequence>MALKLIGTPKSSCTLKVLLTLAEKGISDYRFIDIDLMKGEQKLPGYLAKQPFGVVPILEDGDISLYESRAICRYLAKKYENLGTALIPDLSDLKTMGHFEQWASVEMANFDALARPLQWEVIFKPLAGEPKNEQLIHSLVDTLAQKLDVYDKAILAEQKYMAGNTFSIVDIFYMPLMSYLFRMGFGDMITDRPNVKAWWESEKPTAPPQQQSTSA</sequence>
<keyword evidence="3" id="KW-0808">Transferase</keyword>
<comment type="similarity">
    <text evidence="1 5">Belongs to the GST superfamily.</text>
</comment>
<evidence type="ECO:0000256" key="1">
    <source>
        <dbReference type="ARBA" id="ARBA00007409"/>
    </source>
</evidence>
<dbReference type="CDD" id="cd03053">
    <property type="entry name" value="GST_N_Phi"/>
    <property type="match status" value="1"/>
</dbReference>
<dbReference type="EMBL" id="ABDF02000082">
    <property type="protein sequence ID" value="EHK19904.1"/>
    <property type="molecule type" value="Genomic_DNA"/>
</dbReference>
<protein>
    <recommendedName>
        <fullName evidence="2">glutathione transferase</fullName>
        <ecNumber evidence="2">2.5.1.18</ecNumber>
    </recommendedName>
</protein>
<reference evidence="8 9" key="1">
    <citation type="journal article" date="2011" name="Genome Biol.">
        <title>Comparative genome sequence analysis underscores mycoparasitism as the ancestral life style of Trichoderma.</title>
        <authorList>
            <person name="Kubicek C.P."/>
            <person name="Herrera-Estrella A."/>
            <person name="Seidl-Seiboth V."/>
            <person name="Martinez D.A."/>
            <person name="Druzhinina I.S."/>
            <person name="Thon M."/>
            <person name="Zeilinger S."/>
            <person name="Casas-Flores S."/>
            <person name="Horwitz B.A."/>
            <person name="Mukherjee P.K."/>
            <person name="Mukherjee M."/>
            <person name="Kredics L."/>
            <person name="Alcaraz L.D."/>
            <person name="Aerts A."/>
            <person name="Antal Z."/>
            <person name="Atanasova L."/>
            <person name="Cervantes-Badillo M.G."/>
            <person name="Challacombe J."/>
            <person name="Chertkov O."/>
            <person name="McCluskey K."/>
            <person name="Coulpier F."/>
            <person name="Deshpande N."/>
            <person name="von Doehren H."/>
            <person name="Ebbole D.J."/>
            <person name="Esquivel-Naranjo E.U."/>
            <person name="Fekete E."/>
            <person name="Flipphi M."/>
            <person name="Glaser F."/>
            <person name="Gomez-Rodriguez E.Y."/>
            <person name="Gruber S."/>
            <person name="Han C."/>
            <person name="Henrissat B."/>
            <person name="Hermosa R."/>
            <person name="Hernandez-Onate M."/>
            <person name="Karaffa L."/>
            <person name="Kosti I."/>
            <person name="Le Crom S."/>
            <person name="Lindquist E."/>
            <person name="Lucas S."/>
            <person name="Luebeck M."/>
            <person name="Luebeck P.S."/>
            <person name="Margeot A."/>
            <person name="Metz B."/>
            <person name="Misra M."/>
            <person name="Nevalainen H."/>
            <person name="Omann M."/>
            <person name="Packer N."/>
            <person name="Perrone G."/>
            <person name="Uresti-Rivera E.E."/>
            <person name="Salamov A."/>
            <person name="Schmoll M."/>
            <person name="Seiboth B."/>
            <person name="Shapiro H."/>
            <person name="Sukno S."/>
            <person name="Tamayo-Ramos J.A."/>
            <person name="Tisch D."/>
            <person name="Wiest A."/>
            <person name="Wilkinson H.H."/>
            <person name="Zhang M."/>
            <person name="Coutinho P.M."/>
            <person name="Kenerley C.M."/>
            <person name="Monte E."/>
            <person name="Baker S.E."/>
            <person name="Grigoriev I.V."/>
        </authorList>
    </citation>
    <scope>NUCLEOTIDE SEQUENCE [LARGE SCALE GENOMIC DNA]</scope>
    <source>
        <strain evidence="9">Gv29-8 / FGSC 10586</strain>
    </source>
</reference>
<dbReference type="SUPFAM" id="SSF47616">
    <property type="entry name" value="GST C-terminal domain-like"/>
    <property type="match status" value="1"/>
</dbReference>
<dbReference type="SFLD" id="SFLDS00019">
    <property type="entry name" value="Glutathione_Transferase_(cytos"/>
    <property type="match status" value="1"/>
</dbReference>
<evidence type="ECO:0000313" key="9">
    <source>
        <dbReference type="Proteomes" id="UP000007115"/>
    </source>
</evidence>